<comment type="caution">
    <text evidence="1">The sequence shown here is derived from an EMBL/GenBank/DDBJ whole genome shotgun (WGS) entry which is preliminary data.</text>
</comment>
<dbReference type="InParanoid" id="A0A2J7PUG6"/>
<accession>A0A2J7PUG6</accession>
<dbReference type="AlphaFoldDB" id="A0A2J7PUG6"/>
<dbReference type="EMBL" id="NEVH01021198">
    <property type="protein sequence ID" value="PNF19980.1"/>
    <property type="molecule type" value="Genomic_DNA"/>
</dbReference>
<dbReference type="Proteomes" id="UP000235965">
    <property type="component" value="Unassembled WGS sequence"/>
</dbReference>
<keyword evidence="2" id="KW-1185">Reference proteome</keyword>
<name>A0A2J7PUG6_9NEOP</name>
<gene>
    <name evidence="1" type="ORF">B7P43_G09970</name>
</gene>
<protein>
    <submittedName>
        <fullName evidence="1">Uncharacterized protein</fullName>
    </submittedName>
</protein>
<evidence type="ECO:0000313" key="2">
    <source>
        <dbReference type="Proteomes" id="UP000235965"/>
    </source>
</evidence>
<evidence type="ECO:0000313" key="1">
    <source>
        <dbReference type="EMBL" id="PNF19980.1"/>
    </source>
</evidence>
<reference evidence="1 2" key="1">
    <citation type="submission" date="2017-12" db="EMBL/GenBank/DDBJ databases">
        <title>Hemimetabolous genomes reveal molecular basis of termite eusociality.</title>
        <authorList>
            <person name="Harrison M.C."/>
            <person name="Jongepier E."/>
            <person name="Robertson H.M."/>
            <person name="Arning N."/>
            <person name="Bitard-Feildel T."/>
            <person name="Chao H."/>
            <person name="Childers C.P."/>
            <person name="Dinh H."/>
            <person name="Doddapaneni H."/>
            <person name="Dugan S."/>
            <person name="Gowin J."/>
            <person name="Greiner C."/>
            <person name="Han Y."/>
            <person name="Hu H."/>
            <person name="Hughes D.S.T."/>
            <person name="Huylmans A.-K."/>
            <person name="Kemena C."/>
            <person name="Kremer L.P.M."/>
            <person name="Lee S.L."/>
            <person name="Lopez-Ezquerra A."/>
            <person name="Mallet L."/>
            <person name="Monroy-Kuhn J.M."/>
            <person name="Moser A."/>
            <person name="Murali S.C."/>
            <person name="Muzny D.M."/>
            <person name="Otani S."/>
            <person name="Piulachs M.-D."/>
            <person name="Poelchau M."/>
            <person name="Qu J."/>
            <person name="Schaub F."/>
            <person name="Wada-Katsumata A."/>
            <person name="Worley K.C."/>
            <person name="Xie Q."/>
            <person name="Ylla G."/>
            <person name="Poulsen M."/>
            <person name="Gibbs R.A."/>
            <person name="Schal C."/>
            <person name="Richards S."/>
            <person name="Belles X."/>
            <person name="Korb J."/>
            <person name="Bornberg-Bauer E."/>
        </authorList>
    </citation>
    <scope>NUCLEOTIDE SEQUENCE [LARGE SCALE GENOMIC DNA]</scope>
    <source>
        <tissue evidence="1">Whole body</tissue>
    </source>
</reference>
<sequence length="90" mass="9593">MSSSRSCPELVRGAFWRVLTNGVAIVFARHEPNRAFMGRGGEVHSHPKSCTYKYQGAVGSYPDGMAQHLSRGLPSTCGIDATSSCCTSLG</sequence>
<organism evidence="1 2">
    <name type="scientific">Cryptotermes secundus</name>
    <dbReference type="NCBI Taxonomy" id="105785"/>
    <lineage>
        <taxon>Eukaryota</taxon>
        <taxon>Metazoa</taxon>
        <taxon>Ecdysozoa</taxon>
        <taxon>Arthropoda</taxon>
        <taxon>Hexapoda</taxon>
        <taxon>Insecta</taxon>
        <taxon>Pterygota</taxon>
        <taxon>Neoptera</taxon>
        <taxon>Polyneoptera</taxon>
        <taxon>Dictyoptera</taxon>
        <taxon>Blattodea</taxon>
        <taxon>Blattoidea</taxon>
        <taxon>Termitoidae</taxon>
        <taxon>Kalotermitidae</taxon>
        <taxon>Cryptotermitinae</taxon>
        <taxon>Cryptotermes</taxon>
    </lineage>
</organism>
<proteinExistence type="predicted"/>